<comment type="caution">
    <text evidence="1">The sequence shown here is derived from an EMBL/GenBank/DDBJ whole genome shotgun (WGS) entry which is preliminary data.</text>
</comment>
<protein>
    <submittedName>
        <fullName evidence="1">Uncharacterized protein</fullName>
    </submittedName>
</protein>
<dbReference type="Proteomes" id="UP001470230">
    <property type="component" value="Unassembled WGS sequence"/>
</dbReference>
<reference evidence="1 2" key="1">
    <citation type="submission" date="2024-04" db="EMBL/GenBank/DDBJ databases">
        <title>Tritrichomonas musculus Genome.</title>
        <authorList>
            <person name="Alves-Ferreira E."/>
            <person name="Grigg M."/>
            <person name="Lorenzi H."/>
            <person name="Galac M."/>
        </authorList>
    </citation>
    <scope>NUCLEOTIDE SEQUENCE [LARGE SCALE GENOMIC DNA]</scope>
    <source>
        <strain evidence="1 2">EAF2021</strain>
    </source>
</reference>
<sequence length="159" mass="18706">MGRVGRPKKHRSVCFIEFKDDNGEKEAYVRVAKKFDRLTKDNYKNFFLQKRIENPYQDLFNTDDEDNEKGNDSAFKEELINEELSLGQVNQNKKLNEEDMINSFEIFAPSIKYDDDENSLFYHDVNSCKTKDANIVDFEETMSDFIMTNDEISSSSIFF</sequence>
<keyword evidence="2" id="KW-1185">Reference proteome</keyword>
<gene>
    <name evidence="1" type="ORF">M9Y10_025975</name>
</gene>
<dbReference type="EMBL" id="JAPFFF010000038">
    <property type="protein sequence ID" value="KAK8842392.1"/>
    <property type="molecule type" value="Genomic_DNA"/>
</dbReference>
<proteinExistence type="predicted"/>
<accession>A0ABR2H840</accession>
<organism evidence="1 2">
    <name type="scientific">Tritrichomonas musculus</name>
    <dbReference type="NCBI Taxonomy" id="1915356"/>
    <lineage>
        <taxon>Eukaryota</taxon>
        <taxon>Metamonada</taxon>
        <taxon>Parabasalia</taxon>
        <taxon>Tritrichomonadida</taxon>
        <taxon>Tritrichomonadidae</taxon>
        <taxon>Tritrichomonas</taxon>
    </lineage>
</organism>
<evidence type="ECO:0000313" key="1">
    <source>
        <dbReference type="EMBL" id="KAK8842392.1"/>
    </source>
</evidence>
<name>A0ABR2H840_9EUKA</name>
<evidence type="ECO:0000313" key="2">
    <source>
        <dbReference type="Proteomes" id="UP001470230"/>
    </source>
</evidence>